<accession>A0A0A9GKT3</accession>
<name>A0A0A9GKT3_ARUDO</name>
<reference evidence="2" key="2">
    <citation type="journal article" date="2015" name="Data Brief">
        <title>Shoot transcriptome of the giant reed, Arundo donax.</title>
        <authorList>
            <person name="Barrero R.A."/>
            <person name="Guerrero F.D."/>
            <person name="Moolhuijzen P."/>
            <person name="Goolsby J.A."/>
            <person name="Tidwell J."/>
            <person name="Bellgard S.E."/>
            <person name="Bellgard M.I."/>
        </authorList>
    </citation>
    <scope>NUCLEOTIDE SEQUENCE</scope>
    <source>
        <tissue evidence="2">Shoot tissue taken approximately 20 cm above the soil surface</tissue>
    </source>
</reference>
<proteinExistence type="predicted"/>
<reference evidence="2" key="1">
    <citation type="submission" date="2014-09" db="EMBL/GenBank/DDBJ databases">
        <authorList>
            <person name="Magalhaes I.L.F."/>
            <person name="Oliveira U."/>
            <person name="Santos F.R."/>
            <person name="Vidigal T.H.D.A."/>
            <person name="Brescovit A.D."/>
            <person name="Santos A.J."/>
        </authorList>
    </citation>
    <scope>NUCLEOTIDE SEQUENCE</scope>
    <source>
        <tissue evidence="2">Shoot tissue taken approximately 20 cm above the soil surface</tissue>
    </source>
</reference>
<dbReference type="AlphaFoldDB" id="A0A0A9GKT3"/>
<feature type="region of interest" description="Disordered" evidence="1">
    <location>
        <begin position="1"/>
        <end position="22"/>
    </location>
</feature>
<dbReference type="EMBL" id="GBRH01176593">
    <property type="protein sequence ID" value="JAE21303.1"/>
    <property type="molecule type" value="Transcribed_RNA"/>
</dbReference>
<organism evidence="2">
    <name type="scientific">Arundo donax</name>
    <name type="common">Giant reed</name>
    <name type="synonym">Donax arundinaceus</name>
    <dbReference type="NCBI Taxonomy" id="35708"/>
    <lineage>
        <taxon>Eukaryota</taxon>
        <taxon>Viridiplantae</taxon>
        <taxon>Streptophyta</taxon>
        <taxon>Embryophyta</taxon>
        <taxon>Tracheophyta</taxon>
        <taxon>Spermatophyta</taxon>
        <taxon>Magnoliopsida</taxon>
        <taxon>Liliopsida</taxon>
        <taxon>Poales</taxon>
        <taxon>Poaceae</taxon>
        <taxon>PACMAD clade</taxon>
        <taxon>Arundinoideae</taxon>
        <taxon>Arundineae</taxon>
        <taxon>Arundo</taxon>
    </lineage>
</organism>
<evidence type="ECO:0000313" key="2">
    <source>
        <dbReference type="EMBL" id="JAE21303.1"/>
    </source>
</evidence>
<sequence length="41" mass="4860">MGADSSESRTRNDTMEQSWRRTRREVGTLLLRKQFLCKDCP</sequence>
<protein>
    <submittedName>
        <fullName evidence="2">Uncharacterized protein</fullName>
    </submittedName>
</protein>
<feature type="compositionally biased region" description="Basic and acidic residues" evidence="1">
    <location>
        <begin position="1"/>
        <end position="14"/>
    </location>
</feature>
<evidence type="ECO:0000256" key="1">
    <source>
        <dbReference type="SAM" id="MobiDB-lite"/>
    </source>
</evidence>